<organism evidence="4">
    <name type="scientific">viral metagenome</name>
    <dbReference type="NCBI Taxonomy" id="1070528"/>
    <lineage>
        <taxon>unclassified sequences</taxon>
        <taxon>metagenomes</taxon>
        <taxon>organismal metagenomes</taxon>
    </lineage>
</organism>
<keyword evidence="2" id="KW-0548">Nucleotidyltransferase</keyword>
<keyword evidence="1" id="KW-0808">Transferase</keyword>
<dbReference type="GO" id="GO:0016779">
    <property type="term" value="F:nucleotidyltransferase activity"/>
    <property type="evidence" value="ECO:0007669"/>
    <property type="project" value="UniProtKB-KW"/>
</dbReference>
<dbReference type="PANTHER" id="PTHR43584">
    <property type="entry name" value="NUCLEOTIDYL TRANSFERASE"/>
    <property type="match status" value="1"/>
</dbReference>
<feature type="domain" description="MobA-like NTP transferase" evidence="3">
    <location>
        <begin position="8"/>
        <end position="149"/>
    </location>
</feature>
<dbReference type="Gene3D" id="3.90.550.10">
    <property type="entry name" value="Spore Coat Polysaccharide Biosynthesis Protein SpsA, Chain A"/>
    <property type="match status" value="1"/>
</dbReference>
<dbReference type="PANTHER" id="PTHR43584:SF8">
    <property type="entry name" value="N-ACETYLMURAMATE ALPHA-1-PHOSPHATE URIDYLYLTRANSFERASE"/>
    <property type="match status" value="1"/>
</dbReference>
<dbReference type="AlphaFoldDB" id="A0A6C0K5S2"/>
<dbReference type="SUPFAM" id="SSF53448">
    <property type="entry name" value="Nucleotide-diphospho-sugar transferases"/>
    <property type="match status" value="1"/>
</dbReference>
<evidence type="ECO:0000259" key="3">
    <source>
        <dbReference type="Pfam" id="PF12804"/>
    </source>
</evidence>
<dbReference type="InterPro" id="IPR025877">
    <property type="entry name" value="MobA-like_NTP_Trfase"/>
</dbReference>
<accession>A0A6C0K5S2</accession>
<reference evidence="4" key="1">
    <citation type="journal article" date="2020" name="Nature">
        <title>Giant virus diversity and host interactions through global metagenomics.</title>
        <authorList>
            <person name="Schulz F."/>
            <person name="Roux S."/>
            <person name="Paez-Espino D."/>
            <person name="Jungbluth S."/>
            <person name="Walsh D.A."/>
            <person name="Denef V.J."/>
            <person name="McMahon K.D."/>
            <person name="Konstantinidis K.T."/>
            <person name="Eloe-Fadrosh E.A."/>
            <person name="Kyrpides N.C."/>
            <person name="Woyke T."/>
        </authorList>
    </citation>
    <scope>NUCLEOTIDE SEQUENCE</scope>
    <source>
        <strain evidence="4">GVMAG-S-1101169-75</strain>
    </source>
</reference>
<proteinExistence type="predicted"/>
<evidence type="ECO:0000256" key="1">
    <source>
        <dbReference type="ARBA" id="ARBA00022679"/>
    </source>
</evidence>
<protein>
    <recommendedName>
        <fullName evidence="3">MobA-like NTP transferase domain-containing protein</fullName>
    </recommendedName>
</protein>
<dbReference type="InterPro" id="IPR029044">
    <property type="entry name" value="Nucleotide-diphossugar_trans"/>
</dbReference>
<evidence type="ECO:0000313" key="4">
    <source>
        <dbReference type="EMBL" id="QHU12067.1"/>
    </source>
</evidence>
<dbReference type="Pfam" id="PF12804">
    <property type="entry name" value="NTP_transf_3"/>
    <property type="match status" value="1"/>
</dbReference>
<sequence>MKSKCTVFILAGGFGTSFQLLYPSVPKPLVPLGHNPSLCILLETLLELSDHIDHIYILVFERHCEKFKREIFRWFYNDHDRIHLITMPDPQGTAKSIQYALEDLKKKGTMVERHLLLLHSNMPLISKITLADFIQHSLTEDSEEPVSVLVSKIKNLDNERVVVSDEDRITAIVPSPHPSPFCYLNTIMIHRVILEHLVDRIEQNTATSEYDIEQIVALYSTGAKMFCIHPYVANKECIIIRKVDDKNFAEEMYMEHRNNIFIQQCYGLWKKCNVFESRLSFLESKILAMESLTTPAPAPTPTPTPTII</sequence>
<dbReference type="InterPro" id="IPR050065">
    <property type="entry name" value="GlmU-like"/>
</dbReference>
<evidence type="ECO:0000256" key="2">
    <source>
        <dbReference type="ARBA" id="ARBA00022695"/>
    </source>
</evidence>
<dbReference type="EMBL" id="MN740796">
    <property type="protein sequence ID" value="QHU12067.1"/>
    <property type="molecule type" value="Genomic_DNA"/>
</dbReference>
<name>A0A6C0K5S2_9ZZZZ</name>